<dbReference type="Pfam" id="PF18918">
    <property type="entry name" value="DUF5669"/>
    <property type="match status" value="1"/>
</dbReference>
<keyword evidence="2" id="KW-1185">Reference proteome</keyword>
<accession>A0A1I2T8E5</accession>
<dbReference type="OrthoDB" id="5600572at2"/>
<evidence type="ECO:0000313" key="2">
    <source>
        <dbReference type="Proteomes" id="UP000198623"/>
    </source>
</evidence>
<proteinExistence type="predicted"/>
<protein>
    <submittedName>
        <fullName evidence="1">TIGR02647 family protein</fullName>
    </submittedName>
</protein>
<name>A0A1I2T8E5_9GAMM</name>
<organism evidence="1 2">
    <name type="scientific">Neptunomonas qingdaonensis</name>
    <dbReference type="NCBI Taxonomy" id="1045558"/>
    <lineage>
        <taxon>Bacteria</taxon>
        <taxon>Pseudomonadati</taxon>
        <taxon>Pseudomonadota</taxon>
        <taxon>Gammaproteobacteria</taxon>
        <taxon>Oceanospirillales</taxon>
        <taxon>Oceanospirillaceae</taxon>
        <taxon>Neptunomonas</taxon>
    </lineage>
</organism>
<sequence>MPYDAELVAELNLLNHFNLGTTQEGIKVHHSAGPQMVAAAKRLFDKDLISQEDGGYLTDLGHDAAEHSQNLLMILTTPVQVDTTS</sequence>
<dbReference type="EMBL" id="FOOU01000009">
    <property type="protein sequence ID" value="SFG60339.1"/>
    <property type="molecule type" value="Genomic_DNA"/>
</dbReference>
<reference evidence="2" key="1">
    <citation type="submission" date="2016-10" db="EMBL/GenBank/DDBJ databases">
        <authorList>
            <person name="Varghese N."/>
            <person name="Submissions S."/>
        </authorList>
    </citation>
    <scope>NUCLEOTIDE SEQUENCE [LARGE SCALE GENOMIC DNA]</scope>
    <source>
        <strain evidence="2">CGMCC 1.10971</strain>
    </source>
</reference>
<dbReference type="RefSeq" id="WP_090728641.1">
    <property type="nucleotide sequence ID" value="NZ_FOOU01000009.1"/>
</dbReference>
<dbReference type="AlphaFoldDB" id="A0A1I2T8E5"/>
<dbReference type="STRING" id="1045558.SAMN05216175_109101"/>
<dbReference type="InterPro" id="IPR013468">
    <property type="entry name" value="CHP02647"/>
</dbReference>
<gene>
    <name evidence="1" type="ORF">SAMN05216175_109101</name>
</gene>
<dbReference type="NCBIfam" id="TIGR02647">
    <property type="entry name" value="DNA"/>
    <property type="match status" value="1"/>
</dbReference>
<dbReference type="Proteomes" id="UP000198623">
    <property type="component" value="Unassembled WGS sequence"/>
</dbReference>
<evidence type="ECO:0000313" key="1">
    <source>
        <dbReference type="EMBL" id="SFG60339.1"/>
    </source>
</evidence>